<dbReference type="Gene3D" id="1.20.1440.120">
    <property type="entry name" value="Recombination protein O, C-terminal domain"/>
    <property type="match status" value="1"/>
</dbReference>
<evidence type="ECO:0000256" key="5">
    <source>
        <dbReference type="ARBA" id="ARBA00023204"/>
    </source>
</evidence>
<sequence length="252" mass="29234">MATSRSFGQRPSRPYDGLILAVKKTSAKQLVLTILTHQEGILHVLARRSTQGKMGYGALSPLAEISFDVFEKDGVHTLTEYDCRANRRLRDLTWDGYVYSQIFVEMVLFLTASGERDEELYRLVRLYGRAIEIKDVRIVTLIAGWQLLALTGFLPETEEARVFYRGQGYCGQPVYYIDYQHRDDMAERQLTPAVRQTWQTLIRYPWGTDEKINLRRDDLRFLEALLYNYVNQCSERQMKTPNLLQTGLPPQP</sequence>
<feature type="domain" description="DNA replication/recombination mediator RecO N-terminal" evidence="7">
    <location>
        <begin position="16"/>
        <end position="83"/>
    </location>
</feature>
<gene>
    <name evidence="8" type="ORF">NE675_06080</name>
</gene>
<dbReference type="InterPro" id="IPR022572">
    <property type="entry name" value="DNA_rep/recomb_RecO_N"/>
</dbReference>
<dbReference type="PANTHER" id="PTHR33991:SF1">
    <property type="entry name" value="DNA REPAIR PROTEIN RECO"/>
    <property type="match status" value="1"/>
</dbReference>
<evidence type="ECO:0000256" key="4">
    <source>
        <dbReference type="ARBA" id="ARBA00023172"/>
    </source>
</evidence>
<dbReference type="InterPro" id="IPR037278">
    <property type="entry name" value="ARFGAP/RecO"/>
</dbReference>
<evidence type="ECO:0000256" key="1">
    <source>
        <dbReference type="ARBA" id="ARBA00007452"/>
    </source>
</evidence>
<organism evidence="8 9">
    <name type="scientific">Megasphaera massiliensis</name>
    <dbReference type="NCBI Taxonomy" id="1232428"/>
    <lineage>
        <taxon>Bacteria</taxon>
        <taxon>Bacillati</taxon>
        <taxon>Bacillota</taxon>
        <taxon>Negativicutes</taxon>
        <taxon>Veillonellales</taxon>
        <taxon>Veillonellaceae</taxon>
        <taxon>Megasphaera</taxon>
    </lineage>
</organism>
<keyword evidence="5" id="KW-0234">DNA repair</keyword>
<evidence type="ECO:0000256" key="6">
    <source>
        <dbReference type="ARBA" id="ARBA00033409"/>
    </source>
</evidence>
<evidence type="ECO:0000313" key="8">
    <source>
        <dbReference type="EMBL" id="MCQ5342600.1"/>
    </source>
</evidence>
<accession>A0ABT1SRV4</accession>
<dbReference type="InterPro" id="IPR042242">
    <property type="entry name" value="RecO_C"/>
</dbReference>
<dbReference type="Gene3D" id="2.40.50.140">
    <property type="entry name" value="Nucleic acid-binding proteins"/>
    <property type="match status" value="1"/>
</dbReference>
<keyword evidence="9" id="KW-1185">Reference proteome</keyword>
<dbReference type="InterPro" id="IPR012340">
    <property type="entry name" value="NA-bd_OB-fold"/>
</dbReference>
<dbReference type="RefSeq" id="WP_062411551.1">
    <property type="nucleotide sequence ID" value="NZ_JAJCIO010000007.1"/>
</dbReference>
<dbReference type="Proteomes" id="UP001206692">
    <property type="component" value="Unassembled WGS sequence"/>
</dbReference>
<evidence type="ECO:0000256" key="2">
    <source>
        <dbReference type="ARBA" id="ARBA00021310"/>
    </source>
</evidence>
<comment type="similarity">
    <text evidence="1">Belongs to the RecO family.</text>
</comment>
<keyword evidence="4" id="KW-0233">DNA recombination</keyword>
<proteinExistence type="inferred from homology"/>
<reference evidence="8 9" key="1">
    <citation type="submission" date="2022-06" db="EMBL/GenBank/DDBJ databases">
        <title>Isolation of gut microbiota from human fecal samples.</title>
        <authorList>
            <person name="Pamer E.G."/>
            <person name="Barat B."/>
            <person name="Waligurski E."/>
            <person name="Medina S."/>
            <person name="Paddock L."/>
            <person name="Mostad J."/>
        </authorList>
    </citation>
    <scope>NUCLEOTIDE SEQUENCE [LARGE SCALE GENOMIC DNA]</scope>
    <source>
        <strain evidence="8 9">DFI.1.1</strain>
    </source>
</reference>
<keyword evidence="3" id="KW-0227">DNA damage</keyword>
<dbReference type="Pfam" id="PF11967">
    <property type="entry name" value="RecO_N"/>
    <property type="match status" value="1"/>
</dbReference>
<dbReference type="EMBL" id="JANGEW010000009">
    <property type="protein sequence ID" value="MCQ5342600.1"/>
    <property type="molecule type" value="Genomic_DNA"/>
</dbReference>
<dbReference type="InterPro" id="IPR003717">
    <property type="entry name" value="RecO"/>
</dbReference>
<evidence type="ECO:0000259" key="7">
    <source>
        <dbReference type="Pfam" id="PF11967"/>
    </source>
</evidence>
<dbReference type="PANTHER" id="PTHR33991">
    <property type="entry name" value="DNA REPAIR PROTEIN RECO"/>
    <property type="match status" value="1"/>
</dbReference>
<name>A0ABT1SRV4_9FIRM</name>
<evidence type="ECO:0000313" key="9">
    <source>
        <dbReference type="Proteomes" id="UP001206692"/>
    </source>
</evidence>
<dbReference type="SUPFAM" id="SSF57863">
    <property type="entry name" value="ArfGap/RecO-like zinc finger"/>
    <property type="match status" value="1"/>
</dbReference>
<protein>
    <recommendedName>
        <fullName evidence="2">DNA repair protein RecO</fullName>
    </recommendedName>
    <alternativeName>
        <fullName evidence="6">Recombination protein O</fullName>
    </alternativeName>
</protein>
<comment type="caution">
    <text evidence="8">The sequence shown here is derived from an EMBL/GenBank/DDBJ whole genome shotgun (WGS) entry which is preliminary data.</text>
</comment>
<evidence type="ECO:0000256" key="3">
    <source>
        <dbReference type="ARBA" id="ARBA00022763"/>
    </source>
</evidence>